<dbReference type="CDD" id="cd22911">
    <property type="entry name" value="HFD_H3"/>
    <property type="match status" value="1"/>
</dbReference>
<keyword evidence="7" id="KW-0488">Methylation</keyword>
<dbReference type="OMA" id="CRMRIQP"/>
<gene>
    <name evidence="14" type="primary">Dvir\GJ10889</name>
    <name evidence="14" type="ORF">Dvir_GJ10889</name>
</gene>
<dbReference type="EMBL" id="CH940652">
    <property type="protein sequence ID" value="EDW59438.1"/>
    <property type="molecule type" value="Genomic_DNA"/>
</dbReference>
<keyword evidence="6" id="KW-0158">Chromosome</keyword>
<evidence type="ECO:0000256" key="5">
    <source>
        <dbReference type="ARBA" id="ARBA00011538"/>
    </source>
</evidence>
<keyword evidence="8" id="KW-0007">Acetylation</keyword>
<accession>B4M477</accession>
<dbReference type="PROSITE" id="PS00959">
    <property type="entry name" value="HISTONE_H3_2"/>
    <property type="match status" value="1"/>
</dbReference>
<dbReference type="InParanoid" id="B4M477"/>
<comment type="subunit">
    <text evidence="5">The nucleosome is a histone octamer containing two molecules each of H2A, H2B, H3 and H4 assembled in one H3-H4 heterotetramer and two H2A-H2B heterodimers. The octamer wraps approximately 147 bp of DNA.</text>
</comment>
<evidence type="ECO:0000256" key="7">
    <source>
        <dbReference type="ARBA" id="ARBA00022481"/>
    </source>
</evidence>
<dbReference type="KEGG" id="dvi:6632567"/>
<dbReference type="SMART" id="SM00428">
    <property type="entry name" value="H3"/>
    <property type="match status" value="1"/>
</dbReference>
<dbReference type="PhylomeDB" id="B4M477"/>
<protein>
    <recommendedName>
        <fullName evidence="13">Core Histone H2A/H2B/H3 domain-containing protein</fullName>
    </recommendedName>
</protein>
<evidence type="ECO:0000256" key="6">
    <source>
        <dbReference type="ARBA" id="ARBA00022454"/>
    </source>
</evidence>
<evidence type="ECO:0000256" key="4">
    <source>
        <dbReference type="ARBA" id="ARBA00010343"/>
    </source>
</evidence>
<comment type="subcellular location">
    <subcellularLocation>
        <location evidence="3">Chromosome</location>
    </subcellularLocation>
    <subcellularLocation>
        <location evidence="2">Nucleus</location>
    </subcellularLocation>
</comment>
<dbReference type="AlphaFoldDB" id="B4M477"/>
<keyword evidence="11" id="KW-0544">Nucleosome core</keyword>
<dbReference type="InterPro" id="IPR007125">
    <property type="entry name" value="H2A/H2B/H3"/>
</dbReference>
<dbReference type="GO" id="GO:0046982">
    <property type="term" value="F:protein heterodimerization activity"/>
    <property type="evidence" value="ECO:0007669"/>
    <property type="project" value="InterPro"/>
</dbReference>
<dbReference type="FunFam" id="1.10.20.10:FF:000096">
    <property type="entry name" value="Histone H3"/>
    <property type="match status" value="1"/>
</dbReference>
<evidence type="ECO:0000256" key="9">
    <source>
        <dbReference type="ARBA" id="ARBA00023125"/>
    </source>
</evidence>
<feature type="domain" description="Core Histone H2A/H2B/H3" evidence="13">
    <location>
        <begin position="48"/>
        <end position="134"/>
    </location>
</feature>
<keyword evidence="10" id="KW-0539">Nucleus</keyword>
<evidence type="ECO:0000256" key="2">
    <source>
        <dbReference type="ARBA" id="ARBA00004123"/>
    </source>
</evidence>
<evidence type="ECO:0000313" key="14">
    <source>
        <dbReference type="EMBL" id="EDW59438.1"/>
    </source>
</evidence>
<dbReference type="eggNOG" id="KOG1745">
    <property type="taxonomic scope" value="Eukaryota"/>
</dbReference>
<evidence type="ECO:0000313" key="15">
    <source>
        <dbReference type="Proteomes" id="UP000008792"/>
    </source>
</evidence>
<sequence>MPRIKQTPHLQIIGKTPRKPLAPKVTRKTTAPGIGFPELRKPHRYRPGAVVLREIRRYQRSSDLLIHKQPFQRLVREISQAFGCRMRIQPAALAAMQEAAEAYLVGLFEESNLCALHGQRKTLMPKDLWLAQRIRGDK</sequence>
<evidence type="ECO:0000256" key="10">
    <source>
        <dbReference type="ARBA" id="ARBA00023242"/>
    </source>
</evidence>
<dbReference type="GO" id="GO:0000786">
    <property type="term" value="C:nucleosome"/>
    <property type="evidence" value="ECO:0007669"/>
    <property type="project" value="UniProtKB-KW"/>
</dbReference>
<dbReference type="GO" id="GO:0030527">
    <property type="term" value="F:structural constituent of chromatin"/>
    <property type="evidence" value="ECO:0007669"/>
    <property type="project" value="InterPro"/>
</dbReference>
<evidence type="ECO:0000256" key="3">
    <source>
        <dbReference type="ARBA" id="ARBA00004286"/>
    </source>
</evidence>
<keyword evidence="15" id="KW-1185">Reference proteome</keyword>
<dbReference type="STRING" id="7244.B4M477"/>
<dbReference type="SUPFAM" id="SSF47113">
    <property type="entry name" value="Histone-fold"/>
    <property type="match status" value="1"/>
</dbReference>
<dbReference type="Pfam" id="PF00125">
    <property type="entry name" value="Histone"/>
    <property type="match status" value="1"/>
</dbReference>
<name>B4M477_DROVI</name>
<dbReference type="InterPro" id="IPR009072">
    <property type="entry name" value="Histone-fold"/>
</dbReference>
<evidence type="ECO:0000256" key="1">
    <source>
        <dbReference type="ARBA" id="ARBA00002001"/>
    </source>
</evidence>
<evidence type="ECO:0000256" key="8">
    <source>
        <dbReference type="ARBA" id="ARBA00022990"/>
    </source>
</evidence>
<dbReference type="InterPro" id="IPR000164">
    <property type="entry name" value="Histone_H3/CENP-A"/>
</dbReference>
<evidence type="ECO:0000256" key="11">
    <source>
        <dbReference type="ARBA" id="ARBA00023269"/>
    </source>
</evidence>
<dbReference type="GO" id="GO:0003677">
    <property type="term" value="F:DNA binding"/>
    <property type="evidence" value="ECO:0007669"/>
    <property type="project" value="UniProtKB-KW"/>
</dbReference>
<proteinExistence type="inferred from homology"/>
<evidence type="ECO:0000256" key="12">
    <source>
        <dbReference type="SAM" id="MobiDB-lite"/>
    </source>
</evidence>
<reference evidence="14 15" key="1">
    <citation type="journal article" date="2007" name="Nature">
        <title>Evolution of genes and genomes on the Drosophila phylogeny.</title>
        <authorList>
            <consortium name="Drosophila 12 Genomes Consortium"/>
            <person name="Clark A.G."/>
            <person name="Eisen M.B."/>
            <person name="Smith D.R."/>
            <person name="Bergman C.M."/>
            <person name="Oliver B."/>
            <person name="Markow T.A."/>
            <person name="Kaufman T.C."/>
            <person name="Kellis M."/>
            <person name="Gelbart W."/>
            <person name="Iyer V.N."/>
            <person name="Pollard D.A."/>
            <person name="Sackton T.B."/>
            <person name="Larracuente A.M."/>
            <person name="Singh N.D."/>
            <person name="Abad J.P."/>
            <person name="Abt D.N."/>
            <person name="Adryan B."/>
            <person name="Aguade M."/>
            <person name="Akashi H."/>
            <person name="Anderson W.W."/>
            <person name="Aquadro C.F."/>
            <person name="Ardell D.H."/>
            <person name="Arguello R."/>
            <person name="Artieri C.G."/>
            <person name="Barbash D.A."/>
            <person name="Barker D."/>
            <person name="Barsanti P."/>
            <person name="Batterham P."/>
            <person name="Batzoglou S."/>
            <person name="Begun D."/>
            <person name="Bhutkar A."/>
            <person name="Blanco E."/>
            <person name="Bosak S.A."/>
            <person name="Bradley R.K."/>
            <person name="Brand A.D."/>
            <person name="Brent M.R."/>
            <person name="Brooks A.N."/>
            <person name="Brown R.H."/>
            <person name="Butlin R.K."/>
            <person name="Caggese C."/>
            <person name="Calvi B.R."/>
            <person name="Bernardo de Carvalho A."/>
            <person name="Caspi A."/>
            <person name="Castrezana S."/>
            <person name="Celniker S.E."/>
            <person name="Chang J.L."/>
            <person name="Chapple C."/>
            <person name="Chatterji S."/>
            <person name="Chinwalla A."/>
            <person name="Civetta A."/>
            <person name="Clifton S.W."/>
            <person name="Comeron J.M."/>
            <person name="Costello J.C."/>
            <person name="Coyne J.A."/>
            <person name="Daub J."/>
            <person name="David R.G."/>
            <person name="Delcher A.L."/>
            <person name="Delehaunty K."/>
            <person name="Do C.B."/>
            <person name="Ebling H."/>
            <person name="Edwards K."/>
            <person name="Eickbush T."/>
            <person name="Evans J.D."/>
            <person name="Filipski A."/>
            <person name="Findeiss S."/>
            <person name="Freyhult E."/>
            <person name="Fulton L."/>
            <person name="Fulton R."/>
            <person name="Garcia A.C."/>
            <person name="Gardiner A."/>
            <person name="Garfield D.A."/>
            <person name="Garvin B.E."/>
            <person name="Gibson G."/>
            <person name="Gilbert D."/>
            <person name="Gnerre S."/>
            <person name="Godfrey J."/>
            <person name="Good R."/>
            <person name="Gotea V."/>
            <person name="Gravely B."/>
            <person name="Greenberg A.J."/>
            <person name="Griffiths-Jones S."/>
            <person name="Gross S."/>
            <person name="Guigo R."/>
            <person name="Gustafson E.A."/>
            <person name="Haerty W."/>
            <person name="Hahn M.W."/>
            <person name="Halligan D.L."/>
            <person name="Halpern A.L."/>
            <person name="Halter G.M."/>
            <person name="Han M.V."/>
            <person name="Heger A."/>
            <person name="Hillier L."/>
            <person name="Hinrichs A.S."/>
            <person name="Holmes I."/>
            <person name="Hoskins R.A."/>
            <person name="Hubisz M.J."/>
            <person name="Hultmark D."/>
            <person name="Huntley M.A."/>
            <person name="Jaffe D.B."/>
            <person name="Jagadeeshan S."/>
            <person name="Jeck W.R."/>
            <person name="Johnson J."/>
            <person name="Jones C.D."/>
            <person name="Jordan W.C."/>
            <person name="Karpen G.H."/>
            <person name="Kataoka E."/>
            <person name="Keightley P.D."/>
            <person name="Kheradpour P."/>
            <person name="Kirkness E.F."/>
            <person name="Koerich L.B."/>
            <person name="Kristiansen K."/>
            <person name="Kudrna D."/>
            <person name="Kulathinal R.J."/>
            <person name="Kumar S."/>
            <person name="Kwok R."/>
            <person name="Lander E."/>
            <person name="Langley C.H."/>
            <person name="Lapoint R."/>
            <person name="Lazzaro B.P."/>
            <person name="Lee S.J."/>
            <person name="Levesque L."/>
            <person name="Li R."/>
            <person name="Lin C.F."/>
            <person name="Lin M.F."/>
            <person name="Lindblad-Toh K."/>
            <person name="Llopart A."/>
            <person name="Long M."/>
            <person name="Low L."/>
            <person name="Lozovsky E."/>
            <person name="Lu J."/>
            <person name="Luo M."/>
            <person name="Machado C.A."/>
            <person name="Makalowski W."/>
            <person name="Marzo M."/>
            <person name="Matsuda M."/>
            <person name="Matzkin L."/>
            <person name="McAllister B."/>
            <person name="McBride C.S."/>
            <person name="McKernan B."/>
            <person name="McKernan K."/>
            <person name="Mendez-Lago M."/>
            <person name="Minx P."/>
            <person name="Mollenhauer M.U."/>
            <person name="Montooth K."/>
            <person name="Mount S.M."/>
            <person name="Mu X."/>
            <person name="Myers E."/>
            <person name="Negre B."/>
            <person name="Newfeld S."/>
            <person name="Nielsen R."/>
            <person name="Noor M.A."/>
            <person name="O'Grady P."/>
            <person name="Pachter L."/>
            <person name="Papaceit M."/>
            <person name="Parisi M.J."/>
            <person name="Parisi M."/>
            <person name="Parts L."/>
            <person name="Pedersen J.S."/>
            <person name="Pesole G."/>
            <person name="Phillippy A.M."/>
            <person name="Ponting C.P."/>
            <person name="Pop M."/>
            <person name="Porcelli D."/>
            <person name="Powell J.R."/>
            <person name="Prohaska S."/>
            <person name="Pruitt K."/>
            <person name="Puig M."/>
            <person name="Quesneville H."/>
            <person name="Ram K.R."/>
            <person name="Rand D."/>
            <person name="Rasmussen M.D."/>
            <person name="Reed L.K."/>
            <person name="Reenan R."/>
            <person name="Reily A."/>
            <person name="Remington K.A."/>
            <person name="Rieger T.T."/>
            <person name="Ritchie M.G."/>
            <person name="Robin C."/>
            <person name="Rogers Y.H."/>
            <person name="Rohde C."/>
            <person name="Rozas J."/>
            <person name="Rubenfield M.J."/>
            <person name="Ruiz A."/>
            <person name="Russo S."/>
            <person name="Salzberg S.L."/>
            <person name="Sanchez-Gracia A."/>
            <person name="Saranga D.J."/>
            <person name="Sato H."/>
            <person name="Schaeffer S.W."/>
            <person name="Schatz M.C."/>
            <person name="Schlenke T."/>
            <person name="Schwartz R."/>
            <person name="Segarra C."/>
            <person name="Singh R.S."/>
            <person name="Sirot L."/>
            <person name="Sirota M."/>
            <person name="Sisneros N.B."/>
            <person name="Smith C.D."/>
            <person name="Smith T.F."/>
            <person name="Spieth J."/>
            <person name="Stage D.E."/>
            <person name="Stark A."/>
            <person name="Stephan W."/>
            <person name="Strausberg R.L."/>
            <person name="Strempel S."/>
            <person name="Sturgill D."/>
            <person name="Sutton G."/>
            <person name="Sutton G.G."/>
            <person name="Tao W."/>
            <person name="Teichmann S."/>
            <person name="Tobari Y.N."/>
            <person name="Tomimura Y."/>
            <person name="Tsolas J.M."/>
            <person name="Valente V.L."/>
            <person name="Venter E."/>
            <person name="Venter J.C."/>
            <person name="Vicario S."/>
            <person name="Vieira F.G."/>
            <person name="Vilella A.J."/>
            <person name="Villasante A."/>
            <person name="Walenz B."/>
            <person name="Wang J."/>
            <person name="Wasserman M."/>
            <person name="Watts T."/>
            <person name="Wilson D."/>
            <person name="Wilson R.K."/>
            <person name="Wing R.A."/>
            <person name="Wolfner M.F."/>
            <person name="Wong A."/>
            <person name="Wong G.K."/>
            <person name="Wu C.I."/>
            <person name="Wu G."/>
            <person name="Yamamoto D."/>
            <person name="Yang H.P."/>
            <person name="Yang S.P."/>
            <person name="Yorke J.A."/>
            <person name="Yoshida K."/>
            <person name="Zdobnov E."/>
            <person name="Zhang P."/>
            <person name="Zhang Y."/>
            <person name="Zimin A.V."/>
            <person name="Baldwin J."/>
            <person name="Abdouelleil A."/>
            <person name="Abdulkadir J."/>
            <person name="Abebe A."/>
            <person name="Abera B."/>
            <person name="Abreu J."/>
            <person name="Acer S.C."/>
            <person name="Aftuck L."/>
            <person name="Alexander A."/>
            <person name="An P."/>
            <person name="Anderson E."/>
            <person name="Anderson S."/>
            <person name="Arachi H."/>
            <person name="Azer M."/>
            <person name="Bachantsang P."/>
            <person name="Barry A."/>
            <person name="Bayul T."/>
            <person name="Berlin A."/>
            <person name="Bessette D."/>
            <person name="Bloom T."/>
            <person name="Blye J."/>
            <person name="Boguslavskiy L."/>
            <person name="Bonnet C."/>
            <person name="Boukhgalter B."/>
            <person name="Bourzgui I."/>
            <person name="Brown A."/>
            <person name="Cahill P."/>
            <person name="Channer S."/>
            <person name="Cheshatsang Y."/>
            <person name="Chuda L."/>
            <person name="Citroen M."/>
            <person name="Collymore A."/>
            <person name="Cooke P."/>
            <person name="Costello M."/>
            <person name="D'Aco K."/>
            <person name="Daza R."/>
            <person name="De Haan G."/>
            <person name="DeGray S."/>
            <person name="DeMaso C."/>
            <person name="Dhargay N."/>
            <person name="Dooley K."/>
            <person name="Dooley E."/>
            <person name="Doricent M."/>
            <person name="Dorje P."/>
            <person name="Dorjee K."/>
            <person name="Dupes A."/>
            <person name="Elong R."/>
            <person name="Falk J."/>
            <person name="Farina A."/>
            <person name="Faro S."/>
            <person name="Ferguson D."/>
            <person name="Fisher S."/>
            <person name="Foley C.D."/>
            <person name="Franke A."/>
            <person name="Friedrich D."/>
            <person name="Gadbois L."/>
            <person name="Gearin G."/>
            <person name="Gearin C.R."/>
            <person name="Giannoukos G."/>
            <person name="Goode T."/>
            <person name="Graham J."/>
            <person name="Grandbois E."/>
            <person name="Grewal S."/>
            <person name="Gyaltsen K."/>
            <person name="Hafez N."/>
            <person name="Hagos B."/>
            <person name="Hall J."/>
            <person name="Henson C."/>
            <person name="Hollinger A."/>
            <person name="Honan T."/>
            <person name="Huard M.D."/>
            <person name="Hughes L."/>
            <person name="Hurhula B."/>
            <person name="Husby M.E."/>
            <person name="Kamat A."/>
            <person name="Kanga B."/>
            <person name="Kashin S."/>
            <person name="Khazanovich D."/>
            <person name="Kisner P."/>
            <person name="Lance K."/>
            <person name="Lara M."/>
            <person name="Lee W."/>
            <person name="Lennon N."/>
            <person name="Letendre F."/>
            <person name="LeVine R."/>
            <person name="Lipovsky A."/>
            <person name="Liu X."/>
            <person name="Liu J."/>
            <person name="Liu S."/>
            <person name="Lokyitsang T."/>
            <person name="Lokyitsang Y."/>
            <person name="Lubonja R."/>
            <person name="Lui A."/>
            <person name="MacDonald P."/>
            <person name="Magnisalis V."/>
            <person name="Maru K."/>
            <person name="Matthews C."/>
            <person name="McCusker W."/>
            <person name="McDonough S."/>
            <person name="Mehta T."/>
            <person name="Meldrim J."/>
            <person name="Meneus L."/>
            <person name="Mihai O."/>
            <person name="Mihalev A."/>
            <person name="Mihova T."/>
            <person name="Mittelman R."/>
            <person name="Mlenga V."/>
            <person name="Montmayeur A."/>
            <person name="Mulrain L."/>
            <person name="Navidi A."/>
            <person name="Naylor J."/>
            <person name="Negash T."/>
            <person name="Nguyen T."/>
            <person name="Nguyen N."/>
            <person name="Nicol R."/>
            <person name="Norbu C."/>
            <person name="Norbu N."/>
            <person name="Novod N."/>
            <person name="O'Neill B."/>
            <person name="Osman S."/>
            <person name="Markiewicz E."/>
            <person name="Oyono O.L."/>
            <person name="Patti C."/>
            <person name="Phunkhang P."/>
            <person name="Pierre F."/>
            <person name="Priest M."/>
            <person name="Raghuraman S."/>
            <person name="Rege F."/>
            <person name="Reyes R."/>
            <person name="Rise C."/>
            <person name="Rogov P."/>
            <person name="Ross K."/>
            <person name="Ryan E."/>
            <person name="Settipalli S."/>
            <person name="Shea T."/>
            <person name="Sherpa N."/>
            <person name="Shi L."/>
            <person name="Shih D."/>
            <person name="Sparrow T."/>
            <person name="Spaulding J."/>
            <person name="Stalker J."/>
            <person name="Stange-Thomann N."/>
            <person name="Stavropoulos S."/>
            <person name="Stone C."/>
            <person name="Strader C."/>
            <person name="Tesfaye S."/>
            <person name="Thomson T."/>
            <person name="Thoulutsang Y."/>
            <person name="Thoulutsang D."/>
            <person name="Topham K."/>
            <person name="Topping I."/>
            <person name="Tsamla T."/>
            <person name="Vassiliev H."/>
            <person name="Vo A."/>
            <person name="Wangchuk T."/>
            <person name="Wangdi T."/>
            <person name="Weiand M."/>
            <person name="Wilkinson J."/>
            <person name="Wilson A."/>
            <person name="Yadav S."/>
            <person name="Young G."/>
            <person name="Yu Q."/>
            <person name="Zembek L."/>
            <person name="Zhong D."/>
            <person name="Zimmer A."/>
            <person name="Zwirko Z."/>
            <person name="Jaffe D.B."/>
            <person name="Alvarez P."/>
            <person name="Brockman W."/>
            <person name="Butler J."/>
            <person name="Chin C."/>
            <person name="Gnerre S."/>
            <person name="Grabherr M."/>
            <person name="Kleber M."/>
            <person name="Mauceli E."/>
            <person name="MacCallum I."/>
        </authorList>
    </citation>
    <scope>NUCLEOTIDE SEQUENCE [LARGE SCALE GENOMIC DNA]</scope>
    <source>
        <strain evidence="15">Tucson 15010-1051.87</strain>
    </source>
</reference>
<dbReference type="GO" id="GO:0005634">
    <property type="term" value="C:nucleus"/>
    <property type="evidence" value="ECO:0007669"/>
    <property type="project" value="UniProtKB-SubCell"/>
</dbReference>
<feature type="region of interest" description="Disordered" evidence="12">
    <location>
        <begin position="15"/>
        <end position="35"/>
    </location>
</feature>
<dbReference type="PANTHER" id="PTHR11426">
    <property type="entry name" value="HISTONE H3"/>
    <property type="match status" value="1"/>
</dbReference>
<dbReference type="HOGENOM" id="CLU_078295_4_0_1"/>
<dbReference type="PRINTS" id="PR00622">
    <property type="entry name" value="HISTONEH3"/>
</dbReference>
<dbReference type="Proteomes" id="UP000008792">
    <property type="component" value="Unassembled WGS sequence"/>
</dbReference>
<keyword evidence="9" id="KW-0238">DNA-binding</keyword>
<dbReference type="Gene3D" id="1.10.20.10">
    <property type="entry name" value="Histone, subunit A"/>
    <property type="match status" value="1"/>
</dbReference>
<comment type="similarity">
    <text evidence="4">Belongs to the histone H3 family.</text>
</comment>
<evidence type="ECO:0000259" key="13">
    <source>
        <dbReference type="Pfam" id="PF00125"/>
    </source>
</evidence>
<organism evidence="14 15">
    <name type="scientific">Drosophila virilis</name>
    <name type="common">Fruit fly</name>
    <dbReference type="NCBI Taxonomy" id="7244"/>
    <lineage>
        <taxon>Eukaryota</taxon>
        <taxon>Metazoa</taxon>
        <taxon>Ecdysozoa</taxon>
        <taxon>Arthropoda</taxon>
        <taxon>Hexapoda</taxon>
        <taxon>Insecta</taxon>
        <taxon>Pterygota</taxon>
        <taxon>Neoptera</taxon>
        <taxon>Endopterygota</taxon>
        <taxon>Diptera</taxon>
        <taxon>Brachycera</taxon>
        <taxon>Muscomorpha</taxon>
        <taxon>Ephydroidea</taxon>
        <taxon>Drosophilidae</taxon>
        <taxon>Drosophila</taxon>
    </lineage>
</organism>
<comment type="function">
    <text evidence="1">Core component of nucleosome. Nucleosomes wrap and compact DNA into chromatin, limiting DNA accessibility to the cellular machineries which require DNA as a template. Histones thereby play a central role in transcription regulation, DNA repair, DNA replication and chromosomal stability. DNA accessibility is regulated via a complex set of post-translational modifications of histones, also called histone code, and nucleosome remodeling.</text>
</comment>